<dbReference type="InterPro" id="IPR050749">
    <property type="entry name" value="Glycosyl_Hydrolase_47"/>
</dbReference>
<keyword evidence="11" id="KW-1185">Reference proteome</keyword>
<feature type="active site" evidence="6">
    <location>
        <position position="468"/>
    </location>
</feature>
<keyword evidence="9" id="KW-0326">Glycosidase</keyword>
<reference evidence="11" key="2">
    <citation type="submission" date="2015-01" db="EMBL/GenBank/DDBJ databases">
        <title>Evolutionary Origins and Diversification of the Mycorrhizal Mutualists.</title>
        <authorList>
            <consortium name="DOE Joint Genome Institute"/>
            <consortium name="Mycorrhizal Genomics Consortium"/>
            <person name="Kohler A."/>
            <person name="Kuo A."/>
            <person name="Nagy L.G."/>
            <person name="Floudas D."/>
            <person name="Copeland A."/>
            <person name="Barry K.W."/>
            <person name="Cichocki N."/>
            <person name="Veneault-Fourrey C."/>
            <person name="LaButti K."/>
            <person name="Lindquist E.A."/>
            <person name="Lipzen A."/>
            <person name="Lundell T."/>
            <person name="Morin E."/>
            <person name="Murat C."/>
            <person name="Riley R."/>
            <person name="Ohm R."/>
            <person name="Sun H."/>
            <person name="Tunlid A."/>
            <person name="Henrissat B."/>
            <person name="Grigoriev I.V."/>
            <person name="Hibbett D.S."/>
            <person name="Martin F."/>
        </authorList>
    </citation>
    <scope>NUCLEOTIDE SEQUENCE [LARGE SCALE GENOMIC DNA]</scope>
    <source>
        <strain evidence="11">Zn</strain>
    </source>
</reference>
<feature type="active site" evidence="6">
    <location>
        <position position="294"/>
    </location>
</feature>
<dbReference type="InterPro" id="IPR001382">
    <property type="entry name" value="Glyco_hydro_47"/>
</dbReference>
<dbReference type="GO" id="GO:0005509">
    <property type="term" value="F:calcium ion binding"/>
    <property type="evidence" value="ECO:0007669"/>
    <property type="project" value="InterPro"/>
</dbReference>
<evidence type="ECO:0000256" key="2">
    <source>
        <dbReference type="ARBA" id="ARBA00004922"/>
    </source>
</evidence>
<dbReference type="FunFam" id="1.50.10.10:FF:000037">
    <property type="entry name" value="alpha-1,2-Mannosidase"/>
    <property type="match status" value="1"/>
</dbReference>
<evidence type="ECO:0000256" key="1">
    <source>
        <dbReference type="ARBA" id="ARBA00001913"/>
    </source>
</evidence>
<evidence type="ECO:0000256" key="7">
    <source>
        <dbReference type="PIRSR" id="PIRSR601382-2"/>
    </source>
</evidence>
<dbReference type="GO" id="GO:0005975">
    <property type="term" value="P:carbohydrate metabolic process"/>
    <property type="evidence" value="ECO:0007669"/>
    <property type="project" value="InterPro"/>
</dbReference>
<comment type="similarity">
    <text evidence="3 9">Belongs to the glycosyl hydrolase 47 family.</text>
</comment>
<dbReference type="OrthoDB" id="8118055at2759"/>
<dbReference type="GO" id="GO:0004571">
    <property type="term" value="F:mannosyl-oligosaccharide 1,2-alpha-mannosidase activity"/>
    <property type="evidence" value="ECO:0007669"/>
    <property type="project" value="InterPro"/>
</dbReference>
<gene>
    <name evidence="10" type="ORF">OIDMADRAFT_42573</name>
</gene>
<dbReference type="UniPathway" id="UPA00378"/>
<dbReference type="AlphaFoldDB" id="A0A0C3H858"/>
<evidence type="ECO:0000313" key="11">
    <source>
        <dbReference type="Proteomes" id="UP000054321"/>
    </source>
</evidence>
<evidence type="ECO:0000256" key="3">
    <source>
        <dbReference type="ARBA" id="ARBA00007658"/>
    </source>
</evidence>
<accession>A0A0C3H858</accession>
<feature type="disulfide bond" evidence="8">
    <location>
        <begin position="366"/>
        <end position="395"/>
    </location>
</feature>
<dbReference type="Gene3D" id="1.50.10.10">
    <property type="match status" value="1"/>
</dbReference>
<dbReference type="EMBL" id="KN832878">
    <property type="protein sequence ID" value="KIM99459.1"/>
    <property type="molecule type" value="Genomic_DNA"/>
</dbReference>
<dbReference type="STRING" id="913774.A0A0C3H858"/>
<dbReference type="GO" id="GO:0036503">
    <property type="term" value="P:ERAD pathway"/>
    <property type="evidence" value="ECO:0007669"/>
    <property type="project" value="UniProtKB-ARBA"/>
</dbReference>
<dbReference type="InterPro" id="IPR012341">
    <property type="entry name" value="6hp_glycosidase-like_sf"/>
</dbReference>
<reference evidence="10 11" key="1">
    <citation type="submission" date="2014-04" db="EMBL/GenBank/DDBJ databases">
        <authorList>
            <consortium name="DOE Joint Genome Institute"/>
            <person name="Kuo A."/>
            <person name="Martino E."/>
            <person name="Perotto S."/>
            <person name="Kohler A."/>
            <person name="Nagy L.G."/>
            <person name="Floudas D."/>
            <person name="Copeland A."/>
            <person name="Barry K.W."/>
            <person name="Cichocki N."/>
            <person name="Veneault-Fourrey C."/>
            <person name="LaButti K."/>
            <person name="Lindquist E.A."/>
            <person name="Lipzen A."/>
            <person name="Lundell T."/>
            <person name="Morin E."/>
            <person name="Murat C."/>
            <person name="Sun H."/>
            <person name="Tunlid A."/>
            <person name="Henrissat B."/>
            <person name="Grigoriev I.V."/>
            <person name="Hibbett D.S."/>
            <person name="Martin F."/>
            <person name="Nordberg H.P."/>
            <person name="Cantor M.N."/>
            <person name="Hua S.X."/>
        </authorList>
    </citation>
    <scope>NUCLEOTIDE SEQUENCE [LARGE SCALE GENOMIC DNA]</scope>
    <source>
        <strain evidence="10 11">Zn</strain>
    </source>
</reference>
<keyword evidence="7" id="KW-0479">Metal-binding</keyword>
<dbReference type="HOGENOM" id="CLU_003818_0_0_1"/>
<protein>
    <recommendedName>
        <fullName evidence="9">alpha-1,2-Mannosidase</fullName>
        <ecNumber evidence="9">3.2.1.-</ecNumber>
    </recommendedName>
</protein>
<evidence type="ECO:0000256" key="9">
    <source>
        <dbReference type="RuleBase" id="RU361193"/>
    </source>
</evidence>
<dbReference type="EC" id="3.2.1.-" evidence="9"/>
<comment type="pathway">
    <text evidence="2">Protein modification; protein glycosylation.</text>
</comment>
<name>A0A0C3H858_OIDMZ</name>
<dbReference type="PANTHER" id="PTHR11742">
    <property type="entry name" value="MANNOSYL-OLIGOSACCHARIDE ALPHA-1,2-MANNOSIDASE-RELATED"/>
    <property type="match status" value="1"/>
</dbReference>
<dbReference type="Proteomes" id="UP000054321">
    <property type="component" value="Unassembled WGS sequence"/>
</dbReference>
<dbReference type="FunCoup" id="A0A0C3H858">
    <property type="interactions" value="101"/>
</dbReference>
<comment type="cofactor">
    <cofactor evidence="1 7">
        <name>Ca(2+)</name>
        <dbReference type="ChEBI" id="CHEBI:29108"/>
    </cofactor>
</comment>
<organism evidence="10 11">
    <name type="scientific">Oidiodendron maius (strain Zn)</name>
    <dbReference type="NCBI Taxonomy" id="913774"/>
    <lineage>
        <taxon>Eukaryota</taxon>
        <taxon>Fungi</taxon>
        <taxon>Dikarya</taxon>
        <taxon>Ascomycota</taxon>
        <taxon>Pezizomycotina</taxon>
        <taxon>Leotiomycetes</taxon>
        <taxon>Leotiomycetes incertae sedis</taxon>
        <taxon>Myxotrichaceae</taxon>
        <taxon>Oidiodendron</taxon>
    </lineage>
</organism>
<dbReference type="Pfam" id="PF01532">
    <property type="entry name" value="Glyco_hydro_47"/>
    <property type="match status" value="1"/>
</dbReference>
<dbReference type="InParanoid" id="A0A0C3H858"/>
<sequence length="563" mass="63965">MALGMAGEGQIRWTTRWLDPIRPELYPVEQTLRLPRRRPSKIPQIQHKPAPETPILKAQRESRLKEVRETFLHAWNGYKKEAWAQDELRPVRGGYKKTFCGWAATLVDSLDTLIIMELYDEFELALEEVARIDFTGTEGCQINLFETTIRHLGGLLSAYDLTGGKRKILIEKAIELAEVLFTAFDTPNRMPTPHYDWSATNPNANDHRPSRSIVLAVLGSLSLEFTRLSQITGNDKYYDGIQRVMNELEKWQSETSLPGMWPATVDSTKVNESIALGSPMTGAGELYTLGALADSAYEYLPKQYMMLGGQLKQYRTMYENFIDVAKKYLIFRPMTVGDRDILLTGSIKLWSSGNSEPISNMEHLACFTGGMLAIAGKIFDRPQDLADGKRLTDGCIWAYKNTPSGIMPETFTAVPCASKLECPWDEQAWYKAIDPKADVETVRQEINAQRLSPGFAMAHDRRYLLRPEAIESVFILWRITGERYWPDSGWDMFKAIQAHTTTEIAHSAIDDVLNPSPGKVDEMESFWLAETLKYFYLLFSDPSVVSLDNYVLNTEAHPLRRPH</sequence>
<dbReference type="PRINTS" id="PR00747">
    <property type="entry name" value="GLYHDRLASE47"/>
</dbReference>
<evidence type="ECO:0000256" key="8">
    <source>
        <dbReference type="PIRSR" id="PIRSR601382-3"/>
    </source>
</evidence>
<feature type="active site" description="Proton donor" evidence="6">
    <location>
        <position position="146"/>
    </location>
</feature>
<proteinExistence type="inferred from homology"/>
<keyword evidence="5 8" id="KW-1015">Disulfide bond</keyword>
<dbReference type="InterPro" id="IPR036026">
    <property type="entry name" value="Seven-hairpin_glycosidases"/>
</dbReference>
<dbReference type="PANTHER" id="PTHR11742:SF103">
    <property type="entry name" value="ENDOPLASMIC RETICULUM MANNOSIDASE MNL2-RELATED"/>
    <property type="match status" value="1"/>
</dbReference>
<evidence type="ECO:0000256" key="4">
    <source>
        <dbReference type="ARBA" id="ARBA00022801"/>
    </source>
</evidence>
<dbReference type="SUPFAM" id="SSF48225">
    <property type="entry name" value="Seven-hairpin glycosidases"/>
    <property type="match status" value="1"/>
</dbReference>
<feature type="binding site" evidence="7">
    <location>
        <position position="554"/>
    </location>
    <ligand>
        <name>Ca(2+)</name>
        <dbReference type="ChEBI" id="CHEBI:29108"/>
    </ligand>
</feature>
<feature type="active site" description="Proton donor" evidence="6">
    <location>
        <position position="409"/>
    </location>
</feature>
<dbReference type="GO" id="GO:0016020">
    <property type="term" value="C:membrane"/>
    <property type="evidence" value="ECO:0007669"/>
    <property type="project" value="InterPro"/>
</dbReference>
<keyword evidence="7" id="KW-0106">Calcium</keyword>
<evidence type="ECO:0000256" key="5">
    <source>
        <dbReference type="ARBA" id="ARBA00023157"/>
    </source>
</evidence>
<keyword evidence="4 9" id="KW-0378">Hydrolase</keyword>
<evidence type="ECO:0000313" key="10">
    <source>
        <dbReference type="EMBL" id="KIM99459.1"/>
    </source>
</evidence>
<evidence type="ECO:0000256" key="6">
    <source>
        <dbReference type="PIRSR" id="PIRSR601382-1"/>
    </source>
</evidence>
<dbReference type="GO" id="GO:0005783">
    <property type="term" value="C:endoplasmic reticulum"/>
    <property type="evidence" value="ECO:0007669"/>
    <property type="project" value="TreeGrafter"/>
</dbReference>